<feature type="compositionally biased region" description="Pro residues" evidence="20">
    <location>
        <begin position="1400"/>
        <end position="1412"/>
    </location>
</feature>
<evidence type="ECO:0000256" key="12">
    <source>
        <dbReference type="ARBA" id="ARBA00023117"/>
    </source>
</evidence>
<keyword evidence="10" id="KW-0805">Transcription regulation</keyword>
<dbReference type="PROSITE" id="PS50016">
    <property type="entry name" value="ZF_PHD_2"/>
    <property type="match status" value="1"/>
</dbReference>
<dbReference type="FunFam" id="3.30.40.10:FF:000199">
    <property type="entry name" value="Bromodomain adjacent to zinc finger domain 2B"/>
    <property type="match status" value="1"/>
</dbReference>
<evidence type="ECO:0000256" key="18">
    <source>
        <dbReference type="PROSITE-ProRule" id="PRU00146"/>
    </source>
</evidence>
<organism evidence="25 26">
    <name type="scientific">Lepidothrix coronata</name>
    <name type="common">blue-crowned manakin</name>
    <dbReference type="NCBI Taxonomy" id="321398"/>
    <lineage>
        <taxon>Eukaryota</taxon>
        <taxon>Metazoa</taxon>
        <taxon>Chordata</taxon>
        <taxon>Craniata</taxon>
        <taxon>Vertebrata</taxon>
        <taxon>Euteleostomi</taxon>
        <taxon>Archelosauria</taxon>
        <taxon>Archosauria</taxon>
        <taxon>Dinosauria</taxon>
        <taxon>Saurischia</taxon>
        <taxon>Theropoda</taxon>
        <taxon>Coelurosauria</taxon>
        <taxon>Aves</taxon>
        <taxon>Neognathae</taxon>
        <taxon>Neoaves</taxon>
        <taxon>Telluraves</taxon>
        <taxon>Australaves</taxon>
        <taxon>Passeriformes</taxon>
        <taxon>Pipridae</taxon>
        <taxon>Lepidothrix</taxon>
    </lineage>
</organism>
<feature type="compositionally biased region" description="Low complexity" evidence="20">
    <location>
        <begin position="8"/>
        <end position="30"/>
    </location>
</feature>
<evidence type="ECO:0000256" key="4">
    <source>
        <dbReference type="ARBA" id="ARBA00022553"/>
    </source>
</evidence>
<accession>A0A6J0HZC4</accession>
<dbReference type="CDD" id="cd01397">
    <property type="entry name" value="HAT_MBD"/>
    <property type="match status" value="1"/>
</dbReference>
<dbReference type="PROSITE" id="PS00633">
    <property type="entry name" value="BROMODOMAIN_1"/>
    <property type="match status" value="1"/>
</dbReference>
<dbReference type="GO" id="GO:0008270">
    <property type="term" value="F:zinc ion binding"/>
    <property type="evidence" value="ECO:0007669"/>
    <property type="project" value="UniProtKB-KW"/>
</dbReference>
<evidence type="ECO:0000259" key="21">
    <source>
        <dbReference type="PROSITE" id="PS50014"/>
    </source>
</evidence>
<sequence length="2016" mass="223573">MESGERLTSPSVSSAAAASTPASSTPSGASEGSKGGLSTGAATLSSTISTCEWWRTADTHSRPGAAFFPPLLGIPPLFAPAAQNHDPASFHSRTTGKSSRSSTDKGVNGSLNGSSTTAVSAVSTSVLSTSIATSAGQGKAVTSGAGGRKYNQEQSKVQLLDTRADKIKDKKPRKKAMESSSNSDSDSGSSSDTSSEGISSSDSDDLEEDEEEEEDQSAEESEDDESDSENEAHHKSKNKVLMHSDVTDTKTDGQKTHEKSQEKRTHQQIPLVSDSQTHSSFQSQQKQPQVLSQQLPFIFQSSQAKEESVNKHTSVIQSTGLVPNVKPLSLVHQAKKETYLKLIVPSPDLLKAGNKNTSEESLSLTNDVRSKREQYKQTFPAAQLKKQESSKNLKKVIAALSSPKSTSSSPAHQKLTSLENNHSNPFLTNALLESDSNSESDTEGSEEEDDEDDKDQDESDTDTEGEKTPLKLNKTSSSVKSSSIGLAAHSTPLNLQVAKSPSSAPAALCPESQPAVFLGTAPAALPPSAHCGISKRRRVADERELRVPLEYGWQRETRIRNFGGRLQGEVAYFAPCGKKLRQYPEVVKYLSRNGIMDISRDNFSFSAKIGVGDFYEARDGPQGVQWCLLKEEEVIPRIRAMEGRRGRPPNPDRQHSREESRTRRRKGRPPNVGSTEFLDNADAKLLRKLQAQEIARQAAQIKLLRKLQKQEQARAAKEAKKQQAIMAAEEKRKQKEQIKIMKQQEKIKRIQQIRMEKELRAQQILEAKKKKKEEAANAKLLEAEKRIKEKEMRRQQAVLLKHQELERHRLDMVWERERRRQHMMLMKAMEARKKAEEKERLKQEKRDEKRLNKERKLEQRRLELEMAKELKKPNEDMCLADQKPFPELPRIPGLVLDGSTFSDCLMVVQFLRNFGKVLGFDVSVDVPSLSVLQEGLLNIGDSMGEVQDLVVKLVSAAVCDPGLGTGYKAKTILGEHVLSVGINRDNVSEILQIFMEAHCGQTELTESLKTKAFQAHTPAQKASVLAFLVNELACSKSVVSEIDKNIDYMSNLRRDKWMVEGKLRKLRIIHAKKTGKREAAGGGEGGEEPHSLEPPQPGRKRRRKGDSDDDDDDEEDSEDQADEEDEDEEDKDEKKGKKADVCEDEDDGDQTASVEELEKQIEKLTKQQSQYRKKLFEASHCLRSMMFGQDRYRRRYWILPQCGGIFVEGMESGEGLEEIAKEKEKLKKEESMHIKEEFETEEKLHCLAATHCEQKEDLKEKDSTNLFLQKPGSFSKLSKLLEVAKMPPESDIMSPKPNGSAANGCTLSYPSNSKPSLCSLQPSVSQSSMEKSDSTNLFSPNASGTGKFYSSALIPSDQLLKTLTEKSRQWFSLLPRVPCDDTSVTQVDTAAPAAPLTPQSQPPSKSPSPVPSPLLGSTSAQSPMGLSPFALSPLQQMKTGLPIMGLQFCGWPTGVLTSNVPFPSPLPALGSGLGLSEVNGNSFLASSVPASKSESPAVQTEKIASAPSTAAEVAKPVDYPNPKPIPEEMQYGWWRITDPEDLKSLLKVLHLRGIREKALQKQIQKHMDYITLACIKNKDVAIIDTNENEDNQVTRDVVENWSVEEQAMEMDLAILQQVEDLERRVASASLQVKGWLCPEPASERDDLVYRDHKSITRLHKKHDGDCAGGGEGSASSVERRSDNPLDIAVTRLADLERNIERRYLKSPLSTTIQIKLDNVGTVTVPAPAPSISGDGDGTEEDIAPGLRVWRRALSEARSAAQVALCIQQLQKSIAWEKSIMKVYCQICRKGDNEELLLLCDGCDKGCHTYCHRPKISTIPDGDWFCPACIAKASGQTLKIKKLQIKGKKSNEQKRNRKLAGETEDEDSATTSASLKKGKPDPKKRKMDENVSVSQLKQENCTAVKKPKRDESKDLAVCSMILSELETHEDAWPFLLPVNLKLVPGYKKVIKKPMDFSTIRDKLSSGQYPNLEAFSLDVRLVFDNCETFNEDDSDIGRAGHNMRKYFEKKWTEIFKVS</sequence>
<evidence type="ECO:0000256" key="17">
    <source>
        <dbReference type="PROSITE-ProRule" id="PRU00035"/>
    </source>
</evidence>
<evidence type="ECO:0000256" key="20">
    <source>
        <dbReference type="SAM" id="MobiDB-lite"/>
    </source>
</evidence>
<evidence type="ECO:0000256" key="6">
    <source>
        <dbReference type="ARBA" id="ARBA00022771"/>
    </source>
</evidence>
<feature type="coiled-coil region" evidence="19">
    <location>
        <begin position="726"/>
        <end position="800"/>
    </location>
</feature>
<feature type="region of interest" description="Disordered" evidence="20">
    <location>
        <begin position="639"/>
        <end position="676"/>
    </location>
</feature>
<feature type="compositionally biased region" description="Basic and acidic residues" evidence="20">
    <location>
        <begin position="639"/>
        <end position="661"/>
    </location>
</feature>
<dbReference type="Gene3D" id="1.20.920.10">
    <property type="entry name" value="Bromodomain-like"/>
    <property type="match status" value="1"/>
</dbReference>
<dbReference type="PANTHER" id="PTHR45915:SF1">
    <property type="entry name" value="BROMODOMAIN ADJACENT TO ZINC FINGER DOMAIN PROTEIN 2B"/>
    <property type="match status" value="1"/>
</dbReference>
<dbReference type="PROSITE" id="PS50827">
    <property type="entry name" value="DDT"/>
    <property type="match status" value="1"/>
</dbReference>
<evidence type="ECO:0000256" key="7">
    <source>
        <dbReference type="ARBA" id="ARBA00022833"/>
    </source>
</evidence>
<dbReference type="Pfam" id="PF00628">
    <property type="entry name" value="PHD"/>
    <property type="match status" value="1"/>
</dbReference>
<dbReference type="GO" id="GO:0003677">
    <property type="term" value="F:DNA binding"/>
    <property type="evidence" value="ECO:0007669"/>
    <property type="project" value="UniProtKB-KW"/>
</dbReference>
<evidence type="ECO:0000256" key="9">
    <source>
        <dbReference type="ARBA" id="ARBA00022990"/>
    </source>
</evidence>
<keyword evidence="11 19" id="KW-0175">Coiled coil</keyword>
<dbReference type="SUPFAM" id="SSF57903">
    <property type="entry name" value="FYVE/PHD zinc finger"/>
    <property type="match status" value="1"/>
</dbReference>
<feature type="compositionally biased region" description="Low complexity" evidence="20">
    <location>
        <begin position="92"/>
        <end position="106"/>
    </location>
</feature>
<evidence type="ECO:0000256" key="10">
    <source>
        <dbReference type="ARBA" id="ARBA00023015"/>
    </source>
</evidence>
<dbReference type="PROSITE" id="PS50014">
    <property type="entry name" value="BROMODOMAIN_2"/>
    <property type="match status" value="1"/>
</dbReference>
<dbReference type="SUPFAM" id="SSF47370">
    <property type="entry name" value="Bromodomain"/>
    <property type="match status" value="1"/>
</dbReference>
<feature type="compositionally biased region" description="Basic and acidic residues" evidence="20">
    <location>
        <begin position="1877"/>
        <end position="1888"/>
    </location>
</feature>
<dbReference type="Pfam" id="PF02791">
    <property type="entry name" value="DDT"/>
    <property type="match status" value="1"/>
</dbReference>
<keyword evidence="8" id="KW-0832">Ubl conjugation</keyword>
<evidence type="ECO:0000256" key="2">
    <source>
        <dbReference type="ARBA" id="ARBA00007444"/>
    </source>
</evidence>
<evidence type="ECO:0000256" key="15">
    <source>
        <dbReference type="ARBA" id="ARBA00023242"/>
    </source>
</evidence>
<feature type="region of interest" description="Disordered" evidence="20">
    <location>
        <begin position="400"/>
        <end position="478"/>
    </location>
</feature>
<dbReference type="Pfam" id="PF15613">
    <property type="entry name" value="WSD"/>
    <property type="match status" value="2"/>
</dbReference>
<dbReference type="GeneID" id="108501637"/>
<feature type="region of interest" description="Disordered" evidence="20">
    <location>
        <begin position="832"/>
        <end position="854"/>
    </location>
</feature>
<keyword evidence="7" id="KW-0862">Zinc</keyword>
<dbReference type="InterPro" id="IPR037374">
    <property type="entry name" value="BAZ2A/B_Bromo"/>
</dbReference>
<feature type="compositionally biased region" description="Acidic residues" evidence="20">
    <location>
        <begin position="1107"/>
        <end position="1131"/>
    </location>
</feature>
<name>A0A6J0HZC4_9PASS</name>
<reference evidence="26" key="1">
    <citation type="submission" date="2025-08" db="UniProtKB">
        <authorList>
            <consortium name="RefSeq"/>
        </authorList>
    </citation>
    <scope>IDENTIFICATION</scope>
</reference>
<dbReference type="PROSITE" id="PS50982">
    <property type="entry name" value="MBD"/>
    <property type="match status" value="1"/>
</dbReference>
<evidence type="ECO:0000313" key="25">
    <source>
        <dbReference type="Proteomes" id="UP000504624"/>
    </source>
</evidence>
<evidence type="ECO:0000256" key="3">
    <source>
        <dbReference type="ARBA" id="ARBA00022499"/>
    </source>
</evidence>
<dbReference type="InterPro" id="IPR028941">
    <property type="entry name" value="WHIM2_dom"/>
</dbReference>
<keyword evidence="4" id="KW-0597">Phosphoprotein</keyword>
<keyword evidence="12 17" id="KW-0103">Bromodomain</keyword>
<dbReference type="GO" id="GO:0005634">
    <property type="term" value="C:nucleus"/>
    <property type="evidence" value="ECO:0007669"/>
    <property type="project" value="UniProtKB-SubCell"/>
</dbReference>
<feature type="region of interest" description="Disordered" evidence="20">
    <location>
        <begin position="131"/>
        <end position="290"/>
    </location>
</feature>
<keyword evidence="5" id="KW-0479">Metal-binding</keyword>
<evidence type="ECO:0000256" key="11">
    <source>
        <dbReference type="ARBA" id="ARBA00023054"/>
    </source>
</evidence>
<comment type="similarity">
    <text evidence="2">Belongs to the WAL family.</text>
</comment>
<dbReference type="GO" id="GO:0000785">
    <property type="term" value="C:chromatin"/>
    <property type="evidence" value="ECO:0007669"/>
    <property type="project" value="TreeGrafter"/>
</dbReference>
<feature type="compositionally biased region" description="Low complexity" evidence="20">
    <location>
        <begin position="401"/>
        <end position="410"/>
    </location>
</feature>
<feature type="compositionally biased region" description="Acidic residues" evidence="20">
    <location>
        <begin position="202"/>
        <end position="229"/>
    </location>
</feature>
<keyword evidence="14" id="KW-0804">Transcription</keyword>
<feature type="compositionally biased region" description="Basic and acidic residues" evidence="20">
    <location>
        <begin position="1132"/>
        <end position="1141"/>
    </location>
</feature>
<proteinExistence type="inferred from homology"/>
<evidence type="ECO:0000256" key="8">
    <source>
        <dbReference type="ARBA" id="ARBA00022843"/>
    </source>
</evidence>
<keyword evidence="13" id="KW-0238">DNA-binding</keyword>
<evidence type="ECO:0000256" key="5">
    <source>
        <dbReference type="ARBA" id="ARBA00022723"/>
    </source>
</evidence>
<dbReference type="InterPro" id="IPR018359">
    <property type="entry name" value="Bromodomain_CS"/>
</dbReference>
<dbReference type="InterPro" id="IPR001739">
    <property type="entry name" value="Methyl_CpG_DNA-bd"/>
</dbReference>
<dbReference type="CDD" id="cd05503">
    <property type="entry name" value="Bromo_BAZ2A_B_like"/>
    <property type="match status" value="1"/>
</dbReference>
<feature type="region of interest" description="Disordered" evidence="20">
    <location>
        <begin position="1393"/>
        <end position="1421"/>
    </location>
</feature>
<gene>
    <name evidence="26" type="primary">BAZ2B</name>
</gene>
<feature type="region of interest" description="Disordered" evidence="20">
    <location>
        <begin position="1"/>
        <end position="41"/>
    </location>
</feature>
<evidence type="ECO:0000259" key="23">
    <source>
        <dbReference type="PROSITE" id="PS50827"/>
    </source>
</evidence>
<dbReference type="SMART" id="SM00297">
    <property type="entry name" value="BROMO"/>
    <property type="match status" value="1"/>
</dbReference>
<evidence type="ECO:0000259" key="22">
    <source>
        <dbReference type="PROSITE" id="PS50016"/>
    </source>
</evidence>
<feature type="compositionally biased region" description="Polar residues" evidence="20">
    <location>
        <begin position="267"/>
        <end position="278"/>
    </location>
</feature>
<dbReference type="Pfam" id="PF00439">
    <property type="entry name" value="Bromodomain"/>
    <property type="match status" value="1"/>
</dbReference>
<feature type="compositionally biased region" description="Polar residues" evidence="20">
    <location>
        <begin position="1890"/>
        <end position="1900"/>
    </location>
</feature>
<evidence type="ECO:0000256" key="16">
    <source>
        <dbReference type="ARBA" id="ARBA00068259"/>
    </source>
</evidence>
<keyword evidence="15" id="KW-0539">Nucleus</keyword>
<evidence type="ECO:0000256" key="1">
    <source>
        <dbReference type="ARBA" id="ARBA00004123"/>
    </source>
</evidence>
<feature type="region of interest" description="Disordered" evidence="20">
    <location>
        <begin position="1073"/>
        <end position="1153"/>
    </location>
</feature>
<evidence type="ECO:0000313" key="26">
    <source>
        <dbReference type="RefSeq" id="XP_017679226.1"/>
    </source>
</evidence>
<evidence type="ECO:0000256" key="19">
    <source>
        <dbReference type="SAM" id="Coils"/>
    </source>
</evidence>
<dbReference type="Gene3D" id="3.30.40.10">
    <property type="entry name" value="Zinc/RING finger domain, C3HC4 (zinc finger)"/>
    <property type="match status" value="1"/>
</dbReference>
<dbReference type="InterPro" id="IPR016177">
    <property type="entry name" value="DNA-bd_dom_sf"/>
</dbReference>
<feature type="compositionally biased region" description="Low complexity" evidence="20">
    <location>
        <begin position="279"/>
        <end position="290"/>
    </location>
</feature>
<keyword evidence="25" id="KW-1185">Reference proteome</keyword>
<keyword evidence="3" id="KW-1017">Isopeptide bond</keyword>
<evidence type="ECO:0000259" key="24">
    <source>
        <dbReference type="PROSITE" id="PS50982"/>
    </source>
</evidence>
<dbReference type="SMART" id="SM00391">
    <property type="entry name" value="MBD"/>
    <property type="match status" value="1"/>
</dbReference>
<feature type="compositionally biased region" description="Polar residues" evidence="20">
    <location>
        <begin position="414"/>
        <end position="427"/>
    </location>
</feature>
<evidence type="ECO:0000256" key="14">
    <source>
        <dbReference type="ARBA" id="ARBA00023163"/>
    </source>
</evidence>
<feature type="region of interest" description="Disordered" evidence="20">
    <location>
        <begin position="79"/>
        <end position="116"/>
    </location>
</feature>
<keyword evidence="6 18" id="KW-0863">Zinc-finger</keyword>
<feature type="domain" description="DDT" evidence="23">
    <location>
        <begin position="898"/>
        <end position="963"/>
    </location>
</feature>
<protein>
    <recommendedName>
        <fullName evidence="16">Bromodomain adjacent to zinc finger domain protein 2B</fullName>
    </recommendedName>
</protein>
<dbReference type="InterPro" id="IPR019787">
    <property type="entry name" value="Znf_PHD-finger"/>
</dbReference>
<feature type="domain" description="Bromo" evidence="21">
    <location>
        <begin position="1925"/>
        <end position="1995"/>
    </location>
</feature>
<dbReference type="SMART" id="SM00249">
    <property type="entry name" value="PHD"/>
    <property type="match status" value="1"/>
</dbReference>
<feature type="region of interest" description="Disordered" evidence="20">
    <location>
        <begin position="1318"/>
        <end position="1338"/>
    </location>
</feature>
<dbReference type="CDD" id="cd15630">
    <property type="entry name" value="PHD_BAZ2B"/>
    <property type="match status" value="1"/>
</dbReference>
<dbReference type="InterPro" id="IPR018501">
    <property type="entry name" value="DDT_dom"/>
</dbReference>
<feature type="compositionally biased region" description="Low complexity" evidence="20">
    <location>
        <begin position="178"/>
        <end position="201"/>
    </location>
</feature>
<dbReference type="Gene3D" id="3.30.890.10">
    <property type="entry name" value="Methyl-cpg-binding Protein 2, Chain A"/>
    <property type="match status" value="1"/>
</dbReference>
<dbReference type="PANTHER" id="PTHR45915">
    <property type="entry name" value="TRANSCRIPTION INTERMEDIARY FACTOR"/>
    <property type="match status" value="1"/>
</dbReference>
<feature type="domain" description="MBD" evidence="24">
    <location>
        <begin position="539"/>
        <end position="610"/>
    </location>
</feature>
<dbReference type="InterPro" id="IPR013083">
    <property type="entry name" value="Znf_RING/FYVE/PHD"/>
</dbReference>
<dbReference type="CTD" id="29994"/>
<feature type="region of interest" description="Disordered" evidence="20">
    <location>
        <begin position="1845"/>
        <end position="1904"/>
    </location>
</feature>
<dbReference type="InterPro" id="IPR011011">
    <property type="entry name" value="Znf_FYVE_PHD"/>
</dbReference>
<dbReference type="RefSeq" id="XP_017679226.1">
    <property type="nucleotide sequence ID" value="XM_017823737.1"/>
</dbReference>
<feature type="compositionally biased region" description="Basic and acidic residues" evidence="20">
    <location>
        <begin position="245"/>
        <end position="265"/>
    </location>
</feature>
<feature type="compositionally biased region" description="Acidic residues" evidence="20">
    <location>
        <begin position="436"/>
        <end position="463"/>
    </location>
</feature>
<dbReference type="InterPro" id="IPR036427">
    <property type="entry name" value="Bromodomain-like_sf"/>
</dbReference>
<dbReference type="SUPFAM" id="SSF54171">
    <property type="entry name" value="DNA-binding domain"/>
    <property type="match status" value="1"/>
</dbReference>
<dbReference type="PRINTS" id="PR00503">
    <property type="entry name" value="BROMODOMAIN"/>
</dbReference>
<dbReference type="OrthoDB" id="21449at2759"/>
<dbReference type="InterPro" id="IPR001487">
    <property type="entry name" value="Bromodomain"/>
</dbReference>
<keyword evidence="9" id="KW-0007">Acetylation</keyword>
<dbReference type="InterPro" id="IPR001965">
    <property type="entry name" value="Znf_PHD"/>
</dbReference>
<dbReference type="FunFam" id="3.30.890.10:FF:000002">
    <property type="entry name" value="Bromodomain adjacent to zinc finger domain protein 2B"/>
    <property type="match status" value="1"/>
</dbReference>
<evidence type="ECO:0000256" key="13">
    <source>
        <dbReference type="ARBA" id="ARBA00023125"/>
    </source>
</evidence>
<dbReference type="FunFam" id="1.20.920.10:FF:000023">
    <property type="entry name" value="Bromodomain adjacent to zinc finger domain protein 2B"/>
    <property type="match status" value="1"/>
</dbReference>
<dbReference type="Proteomes" id="UP000504624">
    <property type="component" value="Unplaced"/>
</dbReference>
<dbReference type="SMART" id="SM00571">
    <property type="entry name" value="DDT"/>
    <property type="match status" value="1"/>
</dbReference>
<dbReference type="Pfam" id="PF01429">
    <property type="entry name" value="MBD"/>
    <property type="match status" value="1"/>
</dbReference>
<comment type="subcellular location">
    <subcellularLocation>
        <location evidence="1">Nucleus</location>
    </subcellularLocation>
</comment>
<feature type="region of interest" description="Disordered" evidence="20">
    <location>
        <begin position="1660"/>
        <end position="1681"/>
    </location>
</feature>
<feature type="domain" description="PHD-type" evidence="22">
    <location>
        <begin position="1781"/>
        <end position="1831"/>
    </location>
</feature>